<keyword evidence="8" id="KW-0805">Transcription regulation</keyword>
<dbReference type="GO" id="GO:0008270">
    <property type="term" value="F:zinc ion binding"/>
    <property type="evidence" value="ECO:0007669"/>
    <property type="project" value="UniProtKB-KW"/>
</dbReference>
<gene>
    <name evidence="16" type="primary">20197329</name>
    <name evidence="15" type="ORF">HELRODRAFT_153485</name>
</gene>
<dbReference type="SUPFAM" id="SSF57933">
    <property type="entry name" value="TAZ domain"/>
    <property type="match status" value="1"/>
</dbReference>
<dbReference type="CTD" id="20197329"/>
<dbReference type="InParanoid" id="T1EL79"/>
<feature type="zinc finger region" description="TAZ-type" evidence="12">
    <location>
        <begin position="1"/>
        <end position="81"/>
    </location>
</feature>
<keyword evidence="4 12" id="KW-0479">Metal-binding</keyword>
<keyword evidence="6 12" id="KW-0862">Zinc</keyword>
<evidence type="ECO:0000313" key="17">
    <source>
        <dbReference type="Proteomes" id="UP000015101"/>
    </source>
</evidence>
<dbReference type="PANTHER" id="PTHR13808">
    <property type="entry name" value="CBP/P300-RELATED"/>
    <property type="match status" value="1"/>
</dbReference>
<dbReference type="GeneID" id="20197329"/>
<evidence type="ECO:0000256" key="3">
    <source>
        <dbReference type="ARBA" id="ARBA00022679"/>
    </source>
</evidence>
<keyword evidence="9" id="KW-0804">Transcription</keyword>
<evidence type="ECO:0000256" key="2">
    <source>
        <dbReference type="ARBA" id="ARBA00013184"/>
    </source>
</evidence>
<dbReference type="AlphaFoldDB" id="T1EL79"/>
<organism evidence="16 17">
    <name type="scientific">Helobdella robusta</name>
    <name type="common">Californian leech</name>
    <dbReference type="NCBI Taxonomy" id="6412"/>
    <lineage>
        <taxon>Eukaryota</taxon>
        <taxon>Metazoa</taxon>
        <taxon>Spiralia</taxon>
        <taxon>Lophotrochozoa</taxon>
        <taxon>Annelida</taxon>
        <taxon>Clitellata</taxon>
        <taxon>Hirudinea</taxon>
        <taxon>Rhynchobdellida</taxon>
        <taxon>Glossiphoniidae</taxon>
        <taxon>Helobdella</taxon>
    </lineage>
</organism>
<evidence type="ECO:0000256" key="8">
    <source>
        <dbReference type="ARBA" id="ARBA00023015"/>
    </source>
</evidence>
<dbReference type="InterPro" id="IPR035898">
    <property type="entry name" value="TAZ_dom_sf"/>
</dbReference>
<evidence type="ECO:0000256" key="4">
    <source>
        <dbReference type="ARBA" id="ARBA00022723"/>
    </source>
</evidence>
<evidence type="ECO:0000256" key="10">
    <source>
        <dbReference type="ARBA" id="ARBA00023242"/>
    </source>
</evidence>
<dbReference type="InterPro" id="IPR013178">
    <property type="entry name" value="Histone_AcTrfase_Rtt109/CBP"/>
</dbReference>
<dbReference type="SMART" id="SM00551">
    <property type="entry name" value="ZnF_TAZ"/>
    <property type="match status" value="1"/>
</dbReference>
<dbReference type="EMBL" id="AMQM01001739">
    <property type="status" value="NOT_ANNOTATED_CDS"/>
    <property type="molecule type" value="Genomic_DNA"/>
</dbReference>
<reference evidence="17" key="1">
    <citation type="submission" date="2012-12" db="EMBL/GenBank/DDBJ databases">
        <authorList>
            <person name="Hellsten U."/>
            <person name="Grimwood J."/>
            <person name="Chapman J.A."/>
            <person name="Shapiro H."/>
            <person name="Aerts A."/>
            <person name="Otillar R.P."/>
            <person name="Terry A.Y."/>
            <person name="Boore J.L."/>
            <person name="Simakov O."/>
            <person name="Marletaz F."/>
            <person name="Cho S.-J."/>
            <person name="Edsinger-Gonzales E."/>
            <person name="Havlak P."/>
            <person name="Kuo D.-H."/>
            <person name="Larsson T."/>
            <person name="Lv J."/>
            <person name="Arendt D."/>
            <person name="Savage R."/>
            <person name="Osoegawa K."/>
            <person name="de Jong P."/>
            <person name="Lindberg D.R."/>
            <person name="Seaver E.C."/>
            <person name="Weisblat D.A."/>
            <person name="Putnam N.H."/>
            <person name="Grigoriev I.V."/>
            <person name="Rokhsar D.S."/>
        </authorList>
    </citation>
    <scope>NUCLEOTIDE SEQUENCE</scope>
</reference>
<reference evidence="15 17" key="2">
    <citation type="journal article" date="2013" name="Nature">
        <title>Insights into bilaterian evolution from three spiralian genomes.</title>
        <authorList>
            <person name="Simakov O."/>
            <person name="Marletaz F."/>
            <person name="Cho S.J."/>
            <person name="Edsinger-Gonzales E."/>
            <person name="Havlak P."/>
            <person name="Hellsten U."/>
            <person name="Kuo D.H."/>
            <person name="Larsson T."/>
            <person name="Lv J."/>
            <person name="Arendt D."/>
            <person name="Savage R."/>
            <person name="Osoegawa K."/>
            <person name="de Jong P."/>
            <person name="Grimwood J."/>
            <person name="Chapman J.A."/>
            <person name="Shapiro H."/>
            <person name="Aerts A."/>
            <person name="Otillar R.P."/>
            <person name="Terry A.Y."/>
            <person name="Boore J.L."/>
            <person name="Grigoriev I.V."/>
            <person name="Lindberg D.R."/>
            <person name="Seaver E.C."/>
            <person name="Weisblat D.A."/>
            <person name="Putnam N.H."/>
            <person name="Rokhsar D.S."/>
        </authorList>
    </citation>
    <scope>NUCLEOTIDE SEQUENCE</scope>
</reference>
<dbReference type="KEGG" id="hro:HELRODRAFT_153485"/>
<evidence type="ECO:0000313" key="16">
    <source>
        <dbReference type="EnsemblMetazoa" id="HelroP153485"/>
    </source>
</evidence>
<reference evidence="16" key="3">
    <citation type="submission" date="2015-06" db="UniProtKB">
        <authorList>
            <consortium name="EnsemblMetazoa"/>
        </authorList>
    </citation>
    <scope>IDENTIFICATION</scope>
</reference>
<evidence type="ECO:0000256" key="11">
    <source>
        <dbReference type="ARBA" id="ARBA00048017"/>
    </source>
</evidence>
<dbReference type="EnsemblMetazoa" id="HelroT153485">
    <property type="protein sequence ID" value="HelroP153485"/>
    <property type="gene ID" value="HelroG153485"/>
</dbReference>
<dbReference type="HOGENOM" id="CLU_193405_0_0_1"/>
<feature type="domain" description="TAZ-type" evidence="14">
    <location>
        <begin position="1"/>
        <end position="81"/>
    </location>
</feature>
<evidence type="ECO:0000256" key="13">
    <source>
        <dbReference type="SAM" id="SignalP"/>
    </source>
</evidence>
<evidence type="ECO:0000256" key="9">
    <source>
        <dbReference type="ARBA" id="ARBA00023163"/>
    </source>
</evidence>
<sequence>QARRLSIQRCILSLLHACTCRDANCRLASCQKMKKVIMHTKQCKRKHTHNCPICKQLFALCWYHAKHCREIKCQVPYCLTFKQK</sequence>
<keyword evidence="17" id="KW-1185">Reference proteome</keyword>
<name>T1EL79_HELRO</name>
<evidence type="ECO:0000256" key="7">
    <source>
        <dbReference type="ARBA" id="ARBA00022853"/>
    </source>
</evidence>
<dbReference type="Pfam" id="PF02135">
    <property type="entry name" value="zf-TAZ"/>
    <property type="match status" value="1"/>
</dbReference>
<evidence type="ECO:0000256" key="1">
    <source>
        <dbReference type="ARBA" id="ARBA00004123"/>
    </source>
</evidence>
<dbReference type="OrthoDB" id="6159861at2759"/>
<keyword evidence="7" id="KW-0156">Chromatin regulator</keyword>
<dbReference type="RefSeq" id="XP_009028886.1">
    <property type="nucleotide sequence ID" value="XM_009030638.1"/>
</dbReference>
<dbReference type="InterPro" id="IPR000197">
    <property type="entry name" value="Znf_TAZ"/>
</dbReference>
<comment type="subcellular location">
    <subcellularLocation>
        <location evidence="1">Nucleus</location>
    </subcellularLocation>
</comment>
<feature type="signal peptide" evidence="13">
    <location>
        <begin position="1"/>
        <end position="20"/>
    </location>
</feature>
<dbReference type="GO" id="GO:0006355">
    <property type="term" value="P:regulation of DNA-templated transcription"/>
    <property type="evidence" value="ECO:0007669"/>
    <property type="project" value="InterPro"/>
</dbReference>
<accession>T1EL79</accession>
<dbReference type="Proteomes" id="UP000015101">
    <property type="component" value="Unassembled WGS sequence"/>
</dbReference>
<evidence type="ECO:0000313" key="15">
    <source>
        <dbReference type="EMBL" id="ESN92549.1"/>
    </source>
</evidence>
<protein>
    <recommendedName>
        <fullName evidence="2">histone acetyltransferase</fullName>
        <ecNumber evidence="2">2.3.1.48</ecNumber>
    </recommendedName>
</protein>
<dbReference type="OMA" id="NGRCETE"/>
<dbReference type="EMBL" id="KB097639">
    <property type="protein sequence ID" value="ESN92549.1"/>
    <property type="molecule type" value="Genomic_DNA"/>
</dbReference>
<dbReference type="STRING" id="6412.T1EL79"/>
<dbReference type="GO" id="GO:0004402">
    <property type="term" value="F:histone acetyltransferase activity"/>
    <property type="evidence" value="ECO:0007669"/>
    <property type="project" value="InterPro"/>
</dbReference>
<keyword evidence="10" id="KW-0539">Nucleus</keyword>
<dbReference type="eggNOG" id="KOG1778">
    <property type="taxonomic scope" value="Eukaryota"/>
</dbReference>
<dbReference type="EC" id="2.3.1.48" evidence="2"/>
<comment type="catalytic activity">
    <reaction evidence="11">
        <text>L-lysyl-[protein] + acetyl-CoA = N(6)-acetyl-L-lysyl-[protein] + CoA + H(+)</text>
        <dbReference type="Rhea" id="RHEA:45948"/>
        <dbReference type="Rhea" id="RHEA-COMP:9752"/>
        <dbReference type="Rhea" id="RHEA-COMP:10731"/>
        <dbReference type="ChEBI" id="CHEBI:15378"/>
        <dbReference type="ChEBI" id="CHEBI:29969"/>
        <dbReference type="ChEBI" id="CHEBI:57287"/>
        <dbReference type="ChEBI" id="CHEBI:57288"/>
        <dbReference type="ChEBI" id="CHEBI:61930"/>
        <dbReference type="EC" id="2.3.1.48"/>
    </reaction>
</comment>
<evidence type="ECO:0000256" key="6">
    <source>
        <dbReference type="ARBA" id="ARBA00022833"/>
    </source>
</evidence>
<dbReference type="GO" id="GO:0005634">
    <property type="term" value="C:nucleus"/>
    <property type="evidence" value="ECO:0007669"/>
    <property type="project" value="UniProtKB-SubCell"/>
</dbReference>
<keyword evidence="13" id="KW-0732">Signal</keyword>
<feature type="chain" id="PRO_5010979921" description="histone acetyltransferase" evidence="13">
    <location>
        <begin position="21"/>
        <end position="84"/>
    </location>
</feature>
<keyword evidence="5 12" id="KW-0863">Zinc-finger</keyword>
<dbReference type="Gene3D" id="1.20.1020.10">
    <property type="entry name" value="TAZ domain"/>
    <property type="match status" value="1"/>
</dbReference>
<evidence type="ECO:0000259" key="14">
    <source>
        <dbReference type="PROSITE" id="PS50134"/>
    </source>
</evidence>
<dbReference type="PANTHER" id="PTHR13808:SF1">
    <property type="entry name" value="HISTONE ACETYLTRANSFERASE"/>
    <property type="match status" value="1"/>
</dbReference>
<evidence type="ECO:0000256" key="5">
    <source>
        <dbReference type="ARBA" id="ARBA00022771"/>
    </source>
</evidence>
<dbReference type="PROSITE" id="PS50134">
    <property type="entry name" value="ZF_TAZ"/>
    <property type="match status" value="1"/>
</dbReference>
<evidence type="ECO:0000256" key="12">
    <source>
        <dbReference type="PROSITE-ProRule" id="PRU00203"/>
    </source>
</evidence>
<keyword evidence="3" id="KW-0808">Transferase</keyword>
<proteinExistence type="predicted"/>